<organism evidence="3 4">
    <name type="scientific">Mycolicibacterium sphagni</name>
    <dbReference type="NCBI Taxonomy" id="1786"/>
    <lineage>
        <taxon>Bacteria</taxon>
        <taxon>Bacillati</taxon>
        <taxon>Actinomycetota</taxon>
        <taxon>Actinomycetes</taxon>
        <taxon>Mycobacteriales</taxon>
        <taxon>Mycobacteriaceae</taxon>
        <taxon>Mycolicibacterium</taxon>
    </lineage>
</organism>
<feature type="domain" description="ATP-grasp" evidence="2">
    <location>
        <begin position="486"/>
        <end position="684"/>
    </location>
</feature>
<dbReference type="SMART" id="SM00881">
    <property type="entry name" value="CoA_binding"/>
    <property type="match status" value="1"/>
</dbReference>
<keyword evidence="1" id="KW-0067">ATP-binding</keyword>
<dbReference type="Pfam" id="PF13607">
    <property type="entry name" value="Succ_CoA_lig"/>
    <property type="match status" value="1"/>
</dbReference>
<keyword evidence="3" id="KW-0436">Ligase</keyword>
<sequence length="685" mass="70090">MTDSRRAAVAAMLGARSVALVGASPRPGSFGERMIVEARRSSARMHLVNPRYDAIGDIACAPSLAALDEPVDLVLLGVPDVALLDELKAAAAVGARSAVIFGSAHGAALRDAVAATAAEAGMSVCGAGCMGFVNNATGLRALGYLEPDPLPPGGVSLVTHSGSAFSTILRAGRGFGFRLAVSSGQELVTDTADYLDYVVEDPGTTLIALLLETPRSVGRLRAGLHRAAQKGIPVVILPVGHSPRGRAMVAAHSGALAGDAAGWQAFCADTGAIRVSDMAEFTDTIELFEAGRRRRPGSHGIATVHDSGAERALCADIAHELAVDFAELAAPTVAAIGDLLDDGLTPGNPLDVWGTGADTRELFGGCLRALVDDAGVAVTALAVDLVTEFDDDTAYADAALDVAAGSEAPVALLTSVPSAIDQSTAKRLRDNGIPVLEGTRSGIAALGHLARWPLPVSTVVPEIDGERAARWRARLAEPGWDAPTAFALLADYGIPVAQSRTAHDVNQALAAAEAVGYPVALKTLGSEHKSDVGGVILNVADRESLSLAYEDMAGRLGPGVSIDAMAPAGVEISLGVVRDDNFGPLIVVAAGGTLVELLADRAVACAPVSREAAVTLLRSLHTAPLLDGWRGAPPVDIDTLADAIIGFSQLASELGENLDAVEANPIIASPTGVVAVDALMLVRKP</sequence>
<dbReference type="Pfam" id="PF13549">
    <property type="entry name" value="ATP-grasp_5"/>
    <property type="match status" value="1"/>
</dbReference>
<dbReference type="InterPro" id="IPR032875">
    <property type="entry name" value="Succ_CoA_lig_flav_dom"/>
</dbReference>
<keyword evidence="1" id="KW-0547">Nucleotide-binding</keyword>
<dbReference type="Pfam" id="PF13380">
    <property type="entry name" value="CoA_binding_2"/>
    <property type="match status" value="1"/>
</dbReference>
<protein>
    <submittedName>
        <fullName evidence="3">Acetate--CoA ligase family protein</fullName>
    </submittedName>
</protein>
<keyword evidence="4" id="KW-1185">Reference proteome</keyword>
<evidence type="ECO:0000313" key="3">
    <source>
        <dbReference type="EMBL" id="NTY58335.1"/>
    </source>
</evidence>
<dbReference type="GO" id="GO:0016874">
    <property type="term" value="F:ligase activity"/>
    <property type="evidence" value="ECO:0007669"/>
    <property type="project" value="UniProtKB-KW"/>
</dbReference>
<dbReference type="Gene3D" id="3.40.50.720">
    <property type="entry name" value="NAD(P)-binding Rossmann-like Domain"/>
    <property type="match status" value="1"/>
</dbReference>
<dbReference type="InterPro" id="IPR011761">
    <property type="entry name" value="ATP-grasp"/>
</dbReference>
<dbReference type="PANTHER" id="PTHR42793:SF4">
    <property type="entry name" value="BLL6376 PROTEIN"/>
    <property type="match status" value="1"/>
</dbReference>
<dbReference type="Gene3D" id="3.30.470.20">
    <property type="entry name" value="ATP-grasp fold, B domain"/>
    <property type="match status" value="1"/>
</dbReference>
<dbReference type="Gene3D" id="3.30.1490.20">
    <property type="entry name" value="ATP-grasp fold, A domain"/>
    <property type="match status" value="1"/>
</dbReference>
<dbReference type="SUPFAM" id="SSF52210">
    <property type="entry name" value="Succinyl-CoA synthetase domains"/>
    <property type="match status" value="2"/>
</dbReference>
<dbReference type="EMBL" id="VBSB01000002">
    <property type="protein sequence ID" value="NTY58335.1"/>
    <property type="molecule type" value="Genomic_DNA"/>
</dbReference>
<dbReference type="InterPro" id="IPR013815">
    <property type="entry name" value="ATP_grasp_subdomain_1"/>
</dbReference>
<dbReference type="InterPro" id="IPR016102">
    <property type="entry name" value="Succinyl-CoA_synth-like"/>
</dbReference>
<gene>
    <name evidence="3" type="ORF">FEG63_02050</name>
</gene>
<evidence type="ECO:0000259" key="2">
    <source>
        <dbReference type="PROSITE" id="PS50975"/>
    </source>
</evidence>
<dbReference type="SUPFAM" id="SSF56059">
    <property type="entry name" value="Glutathione synthetase ATP-binding domain-like"/>
    <property type="match status" value="1"/>
</dbReference>
<dbReference type="InterPro" id="IPR003781">
    <property type="entry name" value="CoA-bd"/>
</dbReference>
<proteinExistence type="predicted"/>
<name>A0ABX2JWC7_9MYCO</name>
<reference evidence="3 4" key="1">
    <citation type="submission" date="2019-05" db="EMBL/GenBank/DDBJ databases">
        <title>Mycolicibacterium sphagni ENV482 genome assembly.</title>
        <authorList>
            <person name="Chen W."/>
            <person name="Faulkner N.W."/>
            <person name="Hyman M.R."/>
        </authorList>
    </citation>
    <scope>NUCLEOTIDE SEQUENCE [LARGE SCALE GENOMIC DNA]</scope>
    <source>
        <strain evidence="3 4">ENV482</strain>
    </source>
</reference>
<dbReference type="PANTHER" id="PTHR42793">
    <property type="entry name" value="COA BINDING DOMAIN CONTAINING PROTEIN"/>
    <property type="match status" value="1"/>
</dbReference>
<accession>A0ABX2JWC7</accession>
<evidence type="ECO:0000256" key="1">
    <source>
        <dbReference type="PROSITE-ProRule" id="PRU00409"/>
    </source>
</evidence>
<dbReference type="Gene3D" id="3.40.50.261">
    <property type="entry name" value="Succinyl-CoA synthetase domains"/>
    <property type="match status" value="2"/>
</dbReference>
<dbReference type="Proteomes" id="UP000708347">
    <property type="component" value="Unassembled WGS sequence"/>
</dbReference>
<evidence type="ECO:0000313" key="4">
    <source>
        <dbReference type="Proteomes" id="UP000708347"/>
    </source>
</evidence>
<dbReference type="SUPFAM" id="SSF51735">
    <property type="entry name" value="NAD(P)-binding Rossmann-fold domains"/>
    <property type="match status" value="1"/>
</dbReference>
<dbReference type="InterPro" id="IPR036291">
    <property type="entry name" value="NAD(P)-bd_dom_sf"/>
</dbReference>
<dbReference type="PROSITE" id="PS50975">
    <property type="entry name" value="ATP_GRASP"/>
    <property type="match status" value="1"/>
</dbReference>
<comment type="caution">
    <text evidence="3">The sequence shown here is derived from an EMBL/GenBank/DDBJ whole genome shotgun (WGS) entry which is preliminary data.</text>
</comment>
<dbReference type="RefSeq" id="WP_174396330.1">
    <property type="nucleotide sequence ID" value="NZ_VBSB01000002.1"/>
</dbReference>